<reference evidence="5" key="1">
    <citation type="submission" date="2020-01" db="EMBL/GenBank/DDBJ databases">
        <authorList>
            <person name="Meier V. D."/>
            <person name="Meier V D."/>
        </authorList>
    </citation>
    <scope>NUCLEOTIDE SEQUENCE</scope>
    <source>
        <strain evidence="5">HLG_WM_MAG_05</strain>
    </source>
</reference>
<protein>
    <submittedName>
        <fullName evidence="5">Uncharacterized protein</fullName>
    </submittedName>
</protein>
<dbReference type="PANTHER" id="PTHR12215">
    <property type="entry name" value="PHOSPHOPANTETHEINE TRANSFERASE"/>
    <property type="match status" value="1"/>
</dbReference>
<dbReference type="InterPro" id="IPR055066">
    <property type="entry name" value="AASDHPPT_N"/>
</dbReference>
<dbReference type="GO" id="GO:0008897">
    <property type="term" value="F:holo-[acyl-carrier-protein] synthase activity"/>
    <property type="evidence" value="ECO:0007669"/>
    <property type="project" value="InterPro"/>
</dbReference>
<dbReference type="GO" id="GO:0005829">
    <property type="term" value="C:cytosol"/>
    <property type="evidence" value="ECO:0007669"/>
    <property type="project" value="TreeGrafter"/>
</dbReference>
<dbReference type="Gene3D" id="3.90.470.20">
    <property type="entry name" value="4'-phosphopantetheinyl transferase domain"/>
    <property type="match status" value="2"/>
</dbReference>
<dbReference type="Pfam" id="PF22624">
    <property type="entry name" value="AASDHPPT_N"/>
    <property type="match status" value="1"/>
</dbReference>
<keyword evidence="2" id="KW-0808">Transferase</keyword>
<accession>A0A6S6S8D0</accession>
<name>A0A6S6S8D0_9BACT</name>
<dbReference type="GO" id="GO:0000287">
    <property type="term" value="F:magnesium ion binding"/>
    <property type="evidence" value="ECO:0007669"/>
    <property type="project" value="InterPro"/>
</dbReference>
<dbReference type="SUPFAM" id="SSF56214">
    <property type="entry name" value="4'-phosphopantetheinyl transferase"/>
    <property type="match status" value="2"/>
</dbReference>
<dbReference type="Pfam" id="PF01648">
    <property type="entry name" value="ACPS"/>
    <property type="match status" value="1"/>
</dbReference>
<dbReference type="AlphaFoldDB" id="A0A6S6S8D0"/>
<proteinExistence type="inferred from homology"/>
<dbReference type="InterPro" id="IPR008278">
    <property type="entry name" value="4-PPantetheinyl_Trfase_dom"/>
</dbReference>
<evidence type="ECO:0000259" key="3">
    <source>
        <dbReference type="Pfam" id="PF01648"/>
    </source>
</evidence>
<dbReference type="PANTHER" id="PTHR12215:SF10">
    <property type="entry name" value="L-AMINOADIPATE-SEMIALDEHYDE DEHYDROGENASE-PHOSPHOPANTETHEINYL TRANSFERASE"/>
    <property type="match status" value="1"/>
</dbReference>
<sequence>MIDILIVNINEISQEDYENLFASLPPKMQVEVSRYTLKKDKQRTLAGKLLLLNYLTENTIFTLFDISKTSYQKPYIKNSNLSFNISHSGDYVVCACSKFNTIGIDIEDTSQQIEFNDFHEVLSGEEFQKILNATHSLKEFYRIWTGKEGVLKAEGKGLLGEIKEVELAKNTVFFKNKKYFIFSYSFNNYLLSMIYQNPKEIRVFKIIKKKKVLVETFKQKIV</sequence>
<comment type="similarity">
    <text evidence="1">Belongs to the P-Pant transferase superfamily. Gsp/Sfp/HetI/AcpT family.</text>
</comment>
<evidence type="ECO:0000256" key="2">
    <source>
        <dbReference type="ARBA" id="ARBA00022679"/>
    </source>
</evidence>
<dbReference type="InterPro" id="IPR050559">
    <property type="entry name" value="P-Pant_transferase_sf"/>
</dbReference>
<gene>
    <name evidence="5" type="ORF">HELGO_WM10246</name>
</gene>
<feature type="domain" description="4'-phosphopantetheinyl transferase" evidence="3">
    <location>
        <begin position="102"/>
        <end position="169"/>
    </location>
</feature>
<evidence type="ECO:0000313" key="5">
    <source>
        <dbReference type="EMBL" id="CAA6801264.1"/>
    </source>
</evidence>
<evidence type="ECO:0000256" key="1">
    <source>
        <dbReference type="ARBA" id="ARBA00010990"/>
    </source>
</evidence>
<feature type="domain" description="4'-phosphopantetheinyl transferase N-terminal" evidence="4">
    <location>
        <begin position="13"/>
        <end position="97"/>
    </location>
</feature>
<dbReference type="InterPro" id="IPR037143">
    <property type="entry name" value="4-PPantetheinyl_Trfase_dom_sf"/>
</dbReference>
<organism evidence="5">
    <name type="scientific">uncultured Sulfurovum sp</name>
    <dbReference type="NCBI Taxonomy" id="269237"/>
    <lineage>
        <taxon>Bacteria</taxon>
        <taxon>Pseudomonadati</taxon>
        <taxon>Campylobacterota</taxon>
        <taxon>Epsilonproteobacteria</taxon>
        <taxon>Campylobacterales</taxon>
        <taxon>Sulfurovaceae</taxon>
        <taxon>Sulfurovum</taxon>
        <taxon>environmental samples</taxon>
    </lineage>
</organism>
<dbReference type="GO" id="GO:0019878">
    <property type="term" value="P:lysine biosynthetic process via aminoadipic acid"/>
    <property type="evidence" value="ECO:0007669"/>
    <property type="project" value="TreeGrafter"/>
</dbReference>
<evidence type="ECO:0000259" key="4">
    <source>
        <dbReference type="Pfam" id="PF22624"/>
    </source>
</evidence>
<dbReference type="EMBL" id="CACVAU010000003">
    <property type="protein sequence ID" value="CAA6801264.1"/>
    <property type="molecule type" value="Genomic_DNA"/>
</dbReference>